<sequence length="222" mass="24743">MSSTGPKQAIFASLAEVAQALGHVHRLELLEHIAQGERSVEQLSVRANLNFANTSRHLQILRRARLVETHRRGKQVLYRLAGDAEVVDLMQALGRVGERNVAEVERVMADYFRARDALEPVLREDLLARLRDGLVTVLDVRPEDEFALGHLPGALNIPLAALERRLIELPADREIIAYCRGPYCVLSFEAVAALRARGYLVRRLKDGYPEWKAAGLPVEAAA</sequence>
<keyword evidence="2" id="KW-0238">DNA-binding</keyword>
<keyword evidence="1" id="KW-0805">Transcription regulation</keyword>
<reference evidence="7" key="1">
    <citation type="submission" date="2019-10" db="EMBL/GenBank/DDBJ databases">
        <title>Complete Genome Sequence of Bradyrhizobium betae type strain PL7HG1T.</title>
        <authorList>
            <person name="Bromfield E.S.P."/>
            <person name="Cloutier S."/>
        </authorList>
    </citation>
    <scope>NUCLEOTIDE SEQUENCE [LARGE SCALE GENOMIC DNA]</scope>
    <source>
        <strain evidence="7">PL7HG1</strain>
        <plasmid evidence="7">pbbpl7hg1</plasmid>
    </source>
</reference>
<evidence type="ECO:0000313" key="7">
    <source>
        <dbReference type="Proteomes" id="UP000325641"/>
    </source>
</evidence>
<dbReference type="GO" id="GO:0003700">
    <property type="term" value="F:DNA-binding transcription factor activity"/>
    <property type="evidence" value="ECO:0007669"/>
    <property type="project" value="InterPro"/>
</dbReference>
<dbReference type="InterPro" id="IPR001845">
    <property type="entry name" value="HTH_ArsR_DNA-bd_dom"/>
</dbReference>
<dbReference type="Gene3D" id="1.10.10.10">
    <property type="entry name" value="Winged helix-like DNA-binding domain superfamily/Winged helix DNA-binding domain"/>
    <property type="match status" value="1"/>
</dbReference>
<dbReference type="Proteomes" id="UP000325641">
    <property type="component" value="Plasmid pBbPL7HG1"/>
</dbReference>
<dbReference type="InterPro" id="IPR036873">
    <property type="entry name" value="Rhodanese-like_dom_sf"/>
</dbReference>
<dbReference type="CDD" id="cd00090">
    <property type="entry name" value="HTH_ARSR"/>
    <property type="match status" value="1"/>
</dbReference>
<dbReference type="AlphaFoldDB" id="A0A5P6PGA8"/>
<name>A0A5P6PGA8_9BRAD</name>
<dbReference type="SMART" id="SM00418">
    <property type="entry name" value="HTH_ARSR"/>
    <property type="match status" value="1"/>
</dbReference>
<protein>
    <submittedName>
        <fullName evidence="6">Metalloregulator ArsR/SmtB family transcription factor</fullName>
    </submittedName>
</protein>
<gene>
    <name evidence="6" type="ORF">F8237_34510</name>
</gene>
<dbReference type="PROSITE" id="PS50987">
    <property type="entry name" value="HTH_ARSR_2"/>
    <property type="match status" value="1"/>
</dbReference>
<evidence type="ECO:0000259" key="5">
    <source>
        <dbReference type="PROSITE" id="PS50987"/>
    </source>
</evidence>
<dbReference type="PANTHER" id="PTHR43132">
    <property type="entry name" value="ARSENICAL RESISTANCE OPERON REPRESSOR ARSR-RELATED"/>
    <property type="match status" value="1"/>
</dbReference>
<evidence type="ECO:0000256" key="2">
    <source>
        <dbReference type="ARBA" id="ARBA00023125"/>
    </source>
</evidence>
<dbReference type="InterPro" id="IPR011991">
    <property type="entry name" value="ArsR-like_HTH"/>
</dbReference>
<dbReference type="InterPro" id="IPR036390">
    <property type="entry name" value="WH_DNA-bd_sf"/>
</dbReference>
<feature type="domain" description="HTH arsR-type" evidence="5">
    <location>
        <begin position="6"/>
        <end position="101"/>
    </location>
</feature>
<dbReference type="GO" id="GO:0003677">
    <property type="term" value="F:DNA binding"/>
    <property type="evidence" value="ECO:0007669"/>
    <property type="project" value="UniProtKB-KW"/>
</dbReference>
<dbReference type="SUPFAM" id="SSF52821">
    <property type="entry name" value="Rhodanese/Cell cycle control phosphatase"/>
    <property type="match status" value="1"/>
</dbReference>
<proteinExistence type="predicted"/>
<dbReference type="EMBL" id="CP044544">
    <property type="protein sequence ID" value="QFI77442.1"/>
    <property type="molecule type" value="Genomic_DNA"/>
</dbReference>
<dbReference type="PANTHER" id="PTHR43132:SF8">
    <property type="entry name" value="HTH-TYPE TRANSCRIPTIONAL REGULATOR KMTR"/>
    <property type="match status" value="1"/>
</dbReference>
<evidence type="ECO:0000256" key="1">
    <source>
        <dbReference type="ARBA" id="ARBA00023015"/>
    </source>
</evidence>
<accession>A0A5P6PGA8</accession>
<dbReference type="InterPro" id="IPR051011">
    <property type="entry name" value="Metal_resp_trans_reg"/>
</dbReference>
<geneLocation type="plasmid" evidence="7">
    <name>pbbpl7hg1</name>
</geneLocation>
<dbReference type="InterPro" id="IPR036388">
    <property type="entry name" value="WH-like_DNA-bd_sf"/>
</dbReference>
<evidence type="ECO:0000256" key="3">
    <source>
        <dbReference type="ARBA" id="ARBA00023163"/>
    </source>
</evidence>
<dbReference type="Pfam" id="PF01022">
    <property type="entry name" value="HTH_5"/>
    <property type="match status" value="1"/>
</dbReference>
<evidence type="ECO:0000259" key="4">
    <source>
        <dbReference type="PROSITE" id="PS50206"/>
    </source>
</evidence>
<keyword evidence="6" id="KW-0614">Plasmid</keyword>
<dbReference type="CDD" id="cd00158">
    <property type="entry name" value="RHOD"/>
    <property type="match status" value="1"/>
</dbReference>
<dbReference type="PROSITE" id="PS50206">
    <property type="entry name" value="RHODANESE_3"/>
    <property type="match status" value="1"/>
</dbReference>
<organism evidence="6 7">
    <name type="scientific">Bradyrhizobium betae</name>
    <dbReference type="NCBI Taxonomy" id="244734"/>
    <lineage>
        <taxon>Bacteria</taxon>
        <taxon>Pseudomonadati</taxon>
        <taxon>Pseudomonadota</taxon>
        <taxon>Alphaproteobacteria</taxon>
        <taxon>Hyphomicrobiales</taxon>
        <taxon>Nitrobacteraceae</taxon>
        <taxon>Bradyrhizobium</taxon>
    </lineage>
</organism>
<dbReference type="SUPFAM" id="SSF46785">
    <property type="entry name" value="Winged helix' DNA-binding domain"/>
    <property type="match status" value="1"/>
</dbReference>
<dbReference type="RefSeq" id="WP_151650775.1">
    <property type="nucleotide sequence ID" value="NZ_CP044544.1"/>
</dbReference>
<dbReference type="OrthoDB" id="9802991at2"/>
<dbReference type="NCBIfam" id="NF033788">
    <property type="entry name" value="HTH_metalloreg"/>
    <property type="match status" value="1"/>
</dbReference>
<dbReference type="Pfam" id="PF00581">
    <property type="entry name" value="Rhodanese"/>
    <property type="match status" value="1"/>
</dbReference>
<evidence type="ECO:0000313" key="6">
    <source>
        <dbReference type="EMBL" id="QFI77442.1"/>
    </source>
</evidence>
<dbReference type="InterPro" id="IPR001763">
    <property type="entry name" value="Rhodanese-like_dom"/>
</dbReference>
<feature type="domain" description="Rhodanese" evidence="4">
    <location>
        <begin position="131"/>
        <end position="220"/>
    </location>
</feature>
<dbReference type="KEGG" id="bbet:F8237_34510"/>
<dbReference type="SMART" id="SM00450">
    <property type="entry name" value="RHOD"/>
    <property type="match status" value="1"/>
</dbReference>
<keyword evidence="3" id="KW-0804">Transcription</keyword>
<dbReference type="Gene3D" id="3.40.250.10">
    <property type="entry name" value="Rhodanese-like domain"/>
    <property type="match status" value="1"/>
</dbReference>